<reference evidence="7" key="1">
    <citation type="submission" date="2015-09" db="EMBL/GenBank/DDBJ databases">
        <title>De novo assembly of Pectinophora gossypiella (Pink Bollworm) gut transcriptome.</title>
        <authorList>
            <person name="Tassone E.E."/>
        </authorList>
    </citation>
    <scope>NUCLEOTIDE SEQUENCE</scope>
</reference>
<dbReference type="AlphaFoldDB" id="A0A1E1WNN8"/>
<evidence type="ECO:0000256" key="1">
    <source>
        <dbReference type="ARBA" id="ARBA00022723"/>
    </source>
</evidence>
<feature type="domain" description="C2H2-type" evidence="6">
    <location>
        <begin position="74"/>
        <end position="101"/>
    </location>
</feature>
<dbReference type="PANTHER" id="PTHR24379:SF121">
    <property type="entry name" value="C2H2-TYPE DOMAIN-CONTAINING PROTEIN"/>
    <property type="match status" value="1"/>
</dbReference>
<sequence>MNKKPGRTGPRIRITRPVCKAKKVDNISTTPVAIVDERKYIYHCQYCRLKFTQNSHFFRHMTSNHELQQKQAVYQCNNCQMVFNKKNELDLHCQTQHQEKSKLKCECCAITFKSVYCLRRHKLMKQSLQDNACLKCQKKFTNENWLEKHVRNKHKIKYRSYQCDFCALKYKYKESLLIHLKRIHKRL</sequence>
<proteinExistence type="predicted"/>
<name>A0A1E1WNN8_PECGO</name>
<dbReference type="EMBL" id="GDQN01002440">
    <property type="protein sequence ID" value="JAT88614.1"/>
    <property type="molecule type" value="Transcribed_RNA"/>
</dbReference>
<keyword evidence="3 5" id="KW-0863">Zinc-finger</keyword>
<keyword evidence="1" id="KW-0479">Metal-binding</keyword>
<dbReference type="InterPro" id="IPR013087">
    <property type="entry name" value="Znf_C2H2_type"/>
</dbReference>
<dbReference type="InterPro" id="IPR036236">
    <property type="entry name" value="Znf_C2H2_sf"/>
</dbReference>
<dbReference type="Gene3D" id="3.30.160.60">
    <property type="entry name" value="Classic Zinc Finger"/>
    <property type="match status" value="2"/>
</dbReference>
<evidence type="ECO:0000256" key="2">
    <source>
        <dbReference type="ARBA" id="ARBA00022737"/>
    </source>
</evidence>
<dbReference type="PROSITE" id="PS00028">
    <property type="entry name" value="ZINC_FINGER_C2H2_1"/>
    <property type="match status" value="4"/>
</dbReference>
<keyword evidence="2" id="KW-0677">Repeat</keyword>
<organism evidence="7">
    <name type="scientific">Pectinophora gossypiella</name>
    <name type="common">Cotton pink bollworm</name>
    <name type="synonym">Depressaria gossypiella</name>
    <dbReference type="NCBI Taxonomy" id="13191"/>
    <lineage>
        <taxon>Eukaryota</taxon>
        <taxon>Metazoa</taxon>
        <taxon>Ecdysozoa</taxon>
        <taxon>Arthropoda</taxon>
        <taxon>Hexapoda</taxon>
        <taxon>Insecta</taxon>
        <taxon>Pterygota</taxon>
        <taxon>Neoptera</taxon>
        <taxon>Endopterygota</taxon>
        <taxon>Lepidoptera</taxon>
        <taxon>Glossata</taxon>
        <taxon>Ditrysia</taxon>
        <taxon>Gelechioidea</taxon>
        <taxon>Gelechiidae</taxon>
        <taxon>Apatetrinae</taxon>
        <taxon>Pectinophora</taxon>
    </lineage>
</organism>
<dbReference type="SUPFAM" id="SSF57667">
    <property type="entry name" value="beta-beta-alpha zinc fingers"/>
    <property type="match status" value="2"/>
</dbReference>
<evidence type="ECO:0000256" key="3">
    <source>
        <dbReference type="ARBA" id="ARBA00022771"/>
    </source>
</evidence>
<evidence type="ECO:0000313" key="7">
    <source>
        <dbReference type="EMBL" id="JAT88614.1"/>
    </source>
</evidence>
<dbReference type="PANTHER" id="PTHR24379">
    <property type="entry name" value="KRAB AND ZINC FINGER DOMAIN-CONTAINING"/>
    <property type="match status" value="1"/>
</dbReference>
<feature type="domain" description="C2H2-type" evidence="6">
    <location>
        <begin position="42"/>
        <end position="70"/>
    </location>
</feature>
<dbReference type="Pfam" id="PF00096">
    <property type="entry name" value="zf-C2H2"/>
    <property type="match status" value="1"/>
</dbReference>
<protein>
    <recommendedName>
        <fullName evidence="6">C2H2-type domain-containing protein</fullName>
    </recommendedName>
</protein>
<feature type="domain" description="C2H2-type" evidence="6">
    <location>
        <begin position="161"/>
        <end position="187"/>
    </location>
</feature>
<keyword evidence="4" id="KW-0862">Zinc</keyword>
<evidence type="ECO:0000256" key="4">
    <source>
        <dbReference type="ARBA" id="ARBA00022833"/>
    </source>
</evidence>
<dbReference type="SMART" id="SM00355">
    <property type="entry name" value="ZnF_C2H2"/>
    <property type="match status" value="5"/>
</dbReference>
<feature type="domain" description="C2H2-type" evidence="6">
    <location>
        <begin position="131"/>
        <end position="154"/>
    </location>
</feature>
<dbReference type="PROSITE" id="PS50157">
    <property type="entry name" value="ZINC_FINGER_C2H2_2"/>
    <property type="match status" value="4"/>
</dbReference>
<accession>A0A1E1WNN8</accession>
<dbReference type="OrthoDB" id="6601382at2759"/>
<evidence type="ECO:0000256" key="5">
    <source>
        <dbReference type="PROSITE-ProRule" id="PRU00042"/>
    </source>
</evidence>
<dbReference type="GO" id="GO:0008270">
    <property type="term" value="F:zinc ion binding"/>
    <property type="evidence" value="ECO:0007669"/>
    <property type="project" value="UniProtKB-KW"/>
</dbReference>
<evidence type="ECO:0000259" key="6">
    <source>
        <dbReference type="PROSITE" id="PS50157"/>
    </source>
</evidence>
<gene>
    <name evidence="7" type="ORF">g.19526</name>
</gene>